<dbReference type="InterPro" id="IPR012337">
    <property type="entry name" value="RNaseH-like_sf"/>
</dbReference>
<evidence type="ECO:0000313" key="4">
    <source>
        <dbReference type="Proteomes" id="UP000008544"/>
    </source>
</evidence>
<dbReference type="EC" id="2.7.7.7" evidence="3"/>
<keyword evidence="1" id="KW-0540">Nuclease</keyword>
<dbReference type="RefSeq" id="WP_012303069.1">
    <property type="nucleotide sequence ID" value="NC_010424.1"/>
</dbReference>
<evidence type="ECO:0000259" key="2">
    <source>
        <dbReference type="SMART" id="SM00479"/>
    </source>
</evidence>
<dbReference type="OrthoDB" id="9813328at2"/>
<evidence type="ECO:0000256" key="1">
    <source>
        <dbReference type="ARBA" id="ARBA00022839"/>
    </source>
</evidence>
<dbReference type="GO" id="GO:0003676">
    <property type="term" value="F:nucleic acid binding"/>
    <property type="evidence" value="ECO:0007669"/>
    <property type="project" value="InterPro"/>
</dbReference>
<dbReference type="GO" id="GO:0005829">
    <property type="term" value="C:cytosol"/>
    <property type="evidence" value="ECO:0007669"/>
    <property type="project" value="TreeGrafter"/>
</dbReference>
<dbReference type="GO" id="GO:0003887">
    <property type="term" value="F:DNA-directed DNA polymerase activity"/>
    <property type="evidence" value="ECO:0007669"/>
    <property type="project" value="UniProtKB-EC"/>
</dbReference>
<dbReference type="CDD" id="cd06127">
    <property type="entry name" value="DEDDh"/>
    <property type="match status" value="1"/>
</dbReference>
<dbReference type="HOGENOM" id="CLU_047806_7_0_9"/>
<dbReference type="Proteomes" id="UP000008544">
    <property type="component" value="Chromosome"/>
</dbReference>
<keyword evidence="4" id="KW-1185">Reference proteome</keyword>
<name>B1I645_DESAP</name>
<dbReference type="AlphaFoldDB" id="B1I645"/>
<keyword evidence="1" id="KW-0269">Exonuclease</keyword>
<dbReference type="PANTHER" id="PTHR30231:SF41">
    <property type="entry name" value="DNA POLYMERASE III SUBUNIT EPSILON"/>
    <property type="match status" value="1"/>
</dbReference>
<evidence type="ECO:0000313" key="3">
    <source>
        <dbReference type="EMBL" id="ACA60494.1"/>
    </source>
</evidence>
<dbReference type="PANTHER" id="PTHR30231">
    <property type="entry name" value="DNA POLYMERASE III SUBUNIT EPSILON"/>
    <property type="match status" value="1"/>
</dbReference>
<dbReference type="InterPro" id="IPR036397">
    <property type="entry name" value="RNaseH_sf"/>
</dbReference>
<keyword evidence="3" id="KW-0808">Transferase</keyword>
<dbReference type="KEGG" id="dau:Daud_2003"/>
<sequence length="247" mass="26768">MSGNWLSKFKNGMGNLTEGLRPGPSPPPEVLRIKERLARAAKPLDPDMPLSKLRFVVLDTETTGFEPAGGDEVIALGAVVVKNGRPRPEQVFHRLVNPGRSIPPLVTALTGISDEAVAGEDDLVAVLPCFLEFLGNDCLAGHHLGFDLEFLNLRLREFSGAAIRNPALDTAVIARALYPALKYFSLDAMLSFHGIEPAGRHTALGDAWLTARLLALQLELLEMMRITKVAGLLRLLETQDAGFVPGF</sequence>
<dbReference type="SUPFAM" id="SSF53098">
    <property type="entry name" value="Ribonuclease H-like"/>
    <property type="match status" value="1"/>
</dbReference>
<feature type="domain" description="Exonuclease" evidence="2">
    <location>
        <begin position="54"/>
        <end position="223"/>
    </location>
</feature>
<dbReference type="Gene3D" id="3.30.420.10">
    <property type="entry name" value="Ribonuclease H-like superfamily/Ribonuclease H"/>
    <property type="match status" value="1"/>
</dbReference>
<dbReference type="FunFam" id="3.30.420.10:FF:000045">
    <property type="entry name" value="3'-5' exonuclease DinG"/>
    <property type="match status" value="1"/>
</dbReference>
<proteinExistence type="predicted"/>
<dbReference type="InterPro" id="IPR013520">
    <property type="entry name" value="Ribonucl_H"/>
</dbReference>
<protein>
    <submittedName>
        <fullName evidence="3">DNA polymerase III, epsilon subunit</fullName>
        <ecNumber evidence="3">2.7.7.7</ecNumber>
    </submittedName>
</protein>
<reference evidence="4" key="1">
    <citation type="submission" date="2007-10" db="EMBL/GenBank/DDBJ databases">
        <title>Complete sequence of chromosome of Desulforudis audaxviator MP104C.</title>
        <authorList>
            <person name="Copeland A."/>
            <person name="Lucas S."/>
            <person name="Lapidus A."/>
            <person name="Barry K."/>
            <person name="Glavina del Rio T."/>
            <person name="Dalin E."/>
            <person name="Tice H."/>
            <person name="Bruce D."/>
            <person name="Pitluck S."/>
            <person name="Lowry S.R."/>
            <person name="Larimer F."/>
            <person name="Land M.L."/>
            <person name="Hauser L."/>
            <person name="Kyrpides N."/>
            <person name="Ivanova N.N."/>
            <person name="Richardson P."/>
        </authorList>
    </citation>
    <scope>NUCLEOTIDE SEQUENCE [LARGE SCALE GENOMIC DNA]</scope>
    <source>
        <strain evidence="4">MP104C</strain>
    </source>
</reference>
<keyword evidence="1" id="KW-0378">Hydrolase</keyword>
<accession>B1I645</accession>
<organism evidence="3 4">
    <name type="scientific">Desulforudis audaxviator (strain MP104C)</name>
    <dbReference type="NCBI Taxonomy" id="477974"/>
    <lineage>
        <taxon>Bacteria</taxon>
        <taxon>Bacillati</taxon>
        <taxon>Bacillota</taxon>
        <taxon>Clostridia</taxon>
        <taxon>Thermoanaerobacterales</taxon>
        <taxon>Candidatus Desulforudaceae</taxon>
        <taxon>Candidatus Desulforudis</taxon>
    </lineage>
</organism>
<dbReference type="STRING" id="477974.Daud_2003"/>
<dbReference type="SMART" id="SM00479">
    <property type="entry name" value="EXOIII"/>
    <property type="match status" value="1"/>
</dbReference>
<dbReference type="GO" id="GO:0008408">
    <property type="term" value="F:3'-5' exonuclease activity"/>
    <property type="evidence" value="ECO:0007669"/>
    <property type="project" value="TreeGrafter"/>
</dbReference>
<gene>
    <name evidence="3" type="ordered locus">Daud_2003</name>
</gene>
<dbReference type="Pfam" id="PF00929">
    <property type="entry name" value="RNase_T"/>
    <property type="match status" value="1"/>
</dbReference>
<dbReference type="EMBL" id="CP000860">
    <property type="protein sequence ID" value="ACA60494.1"/>
    <property type="molecule type" value="Genomic_DNA"/>
</dbReference>
<reference evidence="3 4" key="2">
    <citation type="journal article" date="2008" name="Science">
        <title>Environmental genomics reveals a single-species ecosystem deep within Earth.</title>
        <authorList>
            <person name="Chivian D."/>
            <person name="Brodie E.L."/>
            <person name="Alm E.J."/>
            <person name="Culley D.E."/>
            <person name="Dehal P.S."/>
            <person name="Desantis T.Z."/>
            <person name="Gihring T.M."/>
            <person name="Lapidus A."/>
            <person name="Lin L.H."/>
            <person name="Lowry S.R."/>
            <person name="Moser D.P."/>
            <person name="Richardson P.M."/>
            <person name="Southam G."/>
            <person name="Wanger G."/>
            <person name="Pratt L.M."/>
            <person name="Andersen G.L."/>
            <person name="Hazen T.C."/>
            <person name="Brockman F.J."/>
            <person name="Arkin A.P."/>
            <person name="Onstott T.C."/>
        </authorList>
    </citation>
    <scope>NUCLEOTIDE SEQUENCE [LARGE SCALE GENOMIC DNA]</scope>
    <source>
        <strain evidence="3 4">MP104C</strain>
    </source>
</reference>
<keyword evidence="3" id="KW-0548">Nucleotidyltransferase</keyword>
<dbReference type="GO" id="GO:0045004">
    <property type="term" value="P:DNA replication proofreading"/>
    <property type="evidence" value="ECO:0007669"/>
    <property type="project" value="TreeGrafter"/>
</dbReference>
<dbReference type="eggNOG" id="COG0847">
    <property type="taxonomic scope" value="Bacteria"/>
</dbReference>